<keyword evidence="4" id="KW-0804">Transcription</keyword>
<dbReference type="SUPFAM" id="SSF52172">
    <property type="entry name" value="CheY-like"/>
    <property type="match status" value="1"/>
</dbReference>
<dbReference type="InterPro" id="IPR001789">
    <property type="entry name" value="Sig_transdc_resp-reg_receiver"/>
</dbReference>
<evidence type="ECO:0000313" key="6">
    <source>
        <dbReference type="EMBL" id="SVE42682.1"/>
    </source>
</evidence>
<evidence type="ECO:0000256" key="1">
    <source>
        <dbReference type="ARBA" id="ARBA00022553"/>
    </source>
</evidence>
<keyword evidence="1" id="KW-0597">Phosphoprotein</keyword>
<gene>
    <name evidence="6" type="ORF">METZ01_LOCUS495536</name>
</gene>
<protein>
    <recommendedName>
        <fullName evidence="5">Response regulatory domain-containing protein</fullName>
    </recommendedName>
</protein>
<keyword evidence="2" id="KW-0902">Two-component regulatory system</keyword>
<dbReference type="Pfam" id="PF00072">
    <property type="entry name" value="Response_reg"/>
    <property type="match status" value="1"/>
</dbReference>
<dbReference type="Gene3D" id="3.40.50.2300">
    <property type="match status" value="1"/>
</dbReference>
<feature type="domain" description="Response regulatory" evidence="5">
    <location>
        <begin position="1"/>
        <end position="115"/>
    </location>
</feature>
<dbReference type="InterPro" id="IPR050595">
    <property type="entry name" value="Bact_response_regulator"/>
</dbReference>
<dbReference type="PANTHER" id="PTHR44591:SF14">
    <property type="entry name" value="PROTEIN PILG"/>
    <property type="match status" value="1"/>
</dbReference>
<dbReference type="PANTHER" id="PTHR44591">
    <property type="entry name" value="STRESS RESPONSE REGULATOR PROTEIN 1"/>
    <property type="match status" value="1"/>
</dbReference>
<dbReference type="AlphaFoldDB" id="A0A383DDX3"/>
<dbReference type="FunFam" id="3.40.50.2300:FF:000018">
    <property type="entry name" value="DNA-binding transcriptional regulator NtrC"/>
    <property type="match status" value="1"/>
</dbReference>
<name>A0A383DDX3_9ZZZZ</name>
<evidence type="ECO:0000256" key="3">
    <source>
        <dbReference type="ARBA" id="ARBA00023015"/>
    </source>
</evidence>
<keyword evidence="3" id="KW-0805">Transcription regulation</keyword>
<organism evidence="6">
    <name type="scientific">marine metagenome</name>
    <dbReference type="NCBI Taxonomy" id="408172"/>
    <lineage>
        <taxon>unclassified sequences</taxon>
        <taxon>metagenomes</taxon>
        <taxon>ecological metagenomes</taxon>
    </lineage>
</organism>
<evidence type="ECO:0000256" key="2">
    <source>
        <dbReference type="ARBA" id="ARBA00023012"/>
    </source>
</evidence>
<dbReference type="PROSITE" id="PS50110">
    <property type="entry name" value="RESPONSE_REGULATORY"/>
    <property type="match status" value="1"/>
</dbReference>
<dbReference type="EMBL" id="UINC01216513">
    <property type="protein sequence ID" value="SVE42682.1"/>
    <property type="molecule type" value="Genomic_DNA"/>
</dbReference>
<reference evidence="6" key="1">
    <citation type="submission" date="2018-05" db="EMBL/GenBank/DDBJ databases">
        <authorList>
            <person name="Lanie J.A."/>
            <person name="Ng W.-L."/>
            <person name="Kazmierczak K.M."/>
            <person name="Andrzejewski T.M."/>
            <person name="Davidsen T.M."/>
            <person name="Wayne K.J."/>
            <person name="Tettelin H."/>
            <person name="Glass J.I."/>
            <person name="Rusch D."/>
            <person name="Podicherti R."/>
            <person name="Tsui H.-C.T."/>
            <person name="Winkler M.E."/>
        </authorList>
    </citation>
    <scope>NUCLEOTIDE SEQUENCE</scope>
</reference>
<proteinExistence type="predicted"/>
<sequence>MVVDDEKDIRSLVSGVLRDQGIQTREAWDSTTTYAELHKRVPSLILLDIWLEGSPDDGLEILAKIRKQHESIAVIMISGHGNIETAVKATRLGAYDFIEKPFEVDRLLLIIERALEANKLRKENVELRRKMGSELEIIGHSTPISTVRQL</sequence>
<accession>A0A383DDX3</accession>
<dbReference type="GO" id="GO:0000160">
    <property type="term" value="P:phosphorelay signal transduction system"/>
    <property type="evidence" value="ECO:0007669"/>
    <property type="project" value="UniProtKB-KW"/>
</dbReference>
<feature type="non-terminal residue" evidence="6">
    <location>
        <position position="150"/>
    </location>
</feature>
<evidence type="ECO:0000256" key="4">
    <source>
        <dbReference type="ARBA" id="ARBA00023163"/>
    </source>
</evidence>
<evidence type="ECO:0000259" key="5">
    <source>
        <dbReference type="PROSITE" id="PS50110"/>
    </source>
</evidence>
<dbReference type="SMART" id="SM00448">
    <property type="entry name" value="REC"/>
    <property type="match status" value="1"/>
</dbReference>
<dbReference type="InterPro" id="IPR011006">
    <property type="entry name" value="CheY-like_superfamily"/>
</dbReference>